<protein>
    <recommendedName>
        <fullName evidence="1">TonB C-terminal domain-containing protein</fullName>
    </recommendedName>
</protein>
<feature type="non-terminal residue" evidence="2">
    <location>
        <position position="182"/>
    </location>
</feature>
<dbReference type="Proteomes" id="UP000316609">
    <property type="component" value="Unassembled WGS sequence"/>
</dbReference>
<dbReference type="Gene3D" id="3.30.1150.10">
    <property type="match status" value="1"/>
</dbReference>
<evidence type="ECO:0000313" key="3">
    <source>
        <dbReference type="Proteomes" id="UP000316609"/>
    </source>
</evidence>
<sequence length="182" mass="20749">LDVAAIRSVRQWRWKPGEQSGRPTASWVVIPFRFSFGDSALPYFMQRVPSIVGQRRLRGLFQVHLESLRRLESRLPSASDAPLRQRIIREADHLDSVPQILPHVRNGLYLADSLLRRASEVPSAPERRRLAQQAVAEAAKVVGSAPWQYEAYGTLGRAFELLQRRHEAALNLEIYSAGEWRT</sequence>
<dbReference type="PROSITE" id="PS52015">
    <property type="entry name" value="TONB_CTD"/>
    <property type="match status" value="1"/>
</dbReference>
<evidence type="ECO:0000259" key="1">
    <source>
        <dbReference type="PROSITE" id="PS52015"/>
    </source>
</evidence>
<dbReference type="EMBL" id="VBOY01000087">
    <property type="protein sequence ID" value="TMQ64407.1"/>
    <property type="molecule type" value="Genomic_DNA"/>
</dbReference>
<dbReference type="GO" id="GO:0055085">
    <property type="term" value="P:transmembrane transport"/>
    <property type="evidence" value="ECO:0007669"/>
    <property type="project" value="InterPro"/>
</dbReference>
<feature type="non-terminal residue" evidence="2">
    <location>
        <position position="1"/>
    </location>
</feature>
<accession>A0A538TLA9</accession>
<reference evidence="2 3" key="1">
    <citation type="journal article" date="2019" name="Nat. Microbiol.">
        <title>Mediterranean grassland soil C-N compound turnover is dependent on rainfall and depth, and is mediated by genomically divergent microorganisms.</title>
        <authorList>
            <person name="Diamond S."/>
            <person name="Andeer P.F."/>
            <person name="Li Z."/>
            <person name="Crits-Christoph A."/>
            <person name="Burstein D."/>
            <person name="Anantharaman K."/>
            <person name="Lane K.R."/>
            <person name="Thomas B.C."/>
            <person name="Pan C."/>
            <person name="Northen T.R."/>
            <person name="Banfield J.F."/>
        </authorList>
    </citation>
    <scope>NUCLEOTIDE SEQUENCE [LARGE SCALE GENOMIC DNA]</scope>
    <source>
        <strain evidence="2">WS_8</strain>
    </source>
</reference>
<dbReference type="Pfam" id="PF03544">
    <property type="entry name" value="TonB_C"/>
    <property type="match status" value="1"/>
</dbReference>
<organism evidence="2 3">
    <name type="scientific">Eiseniibacteriota bacterium</name>
    <dbReference type="NCBI Taxonomy" id="2212470"/>
    <lineage>
        <taxon>Bacteria</taxon>
        <taxon>Candidatus Eiseniibacteriota</taxon>
    </lineage>
</organism>
<gene>
    <name evidence="2" type="ORF">E6K78_09360</name>
</gene>
<name>A0A538TLA9_UNCEI</name>
<dbReference type="AlphaFoldDB" id="A0A538TLA9"/>
<dbReference type="InterPro" id="IPR037682">
    <property type="entry name" value="TonB_C"/>
</dbReference>
<feature type="domain" description="TonB C-terminal" evidence="1">
    <location>
        <begin position="1"/>
        <end position="43"/>
    </location>
</feature>
<evidence type="ECO:0000313" key="2">
    <source>
        <dbReference type="EMBL" id="TMQ64407.1"/>
    </source>
</evidence>
<proteinExistence type="predicted"/>
<comment type="caution">
    <text evidence="2">The sequence shown here is derived from an EMBL/GenBank/DDBJ whole genome shotgun (WGS) entry which is preliminary data.</text>
</comment>
<dbReference type="SUPFAM" id="SSF74653">
    <property type="entry name" value="TolA/TonB C-terminal domain"/>
    <property type="match status" value="1"/>
</dbReference>